<evidence type="ECO:0000313" key="2">
    <source>
        <dbReference type="EMBL" id="MFA9478956.1"/>
    </source>
</evidence>
<dbReference type="Proteomes" id="UP001575105">
    <property type="component" value="Unassembled WGS sequence"/>
</dbReference>
<sequence>MSEMCLRRLGHLIEPGPIAERLLVELDDGDLIDWDLWHIDGSSIRGSRAAGGAAAKSLKKGPPNRRTTRWAAAEAGSARSCT</sequence>
<keyword evidence="3" id="KW-1185">Reference proteome</keyword>
<dbReference type="EMBL" id="JBGUBD010000006">
    <property type="protein sequence ID" value="MFA9478956.1"/>
    <property type="molecule type" value="Genomic_DNA"/>
</dbReference>
<protein>
    <submittedName>
        <fullName evidence="2">Uncharacterized protein</fullName>
    </submittedName>
</protein>
<name>A0ABV4U5Z9_9BACT</name>
<feature type="compositionally biased region" description="Low complexity" evidence="1">
    <location>
        <begin position="46"/>
        <end position="56"/>
    </location>
</feature>
<reference evidence="2 3" key="1">
    <citation type="submission" date="2024-08" db="EMBL/GenBank/DDBJ databases">
        <title>Whole-genome sequencing of halo(alkali)philic microorganisms from hypersaline lakes.</title>
        <authorList>
            <person name="Sorokin D.Y."/>
            <person name="Merkel A.Y."/>
            <person name="Messina E."/>
            <person name="Yakimov M."/>
        </authorList>
    </citation>
    <scope>NUCLEOTIDE SEQUENCE [LARGE SCALE GENOMIC DNA]</scope>
    <source>
        <strain evidence="2 3">AB-hyl4</strain>
    </source>
</reference>
<evidence type="ECO:0000313" key="3">
    <source>
        <dbReference type="Proteomes" id="UP001575105"/>
    </source>
</evidence>
<evidence type="ECO:0000256" key="1">
    <source>
        <dbReference type="SAM" id="MobiDB-lite"/>
    </source>
</evidence>
<gene>
    <name evidence="2" type="ORF">ACERK3_11735</name>
</gene>
<proteinExistence type="predicted"/>
<comment type="caution">
    <text evidence="2">The sequence shown here is derived from an EMBL/GenBank/DDBJ whole genome shotgun (WGS) entry which is preliminary data.</text>
</comment>
<feature type="region of interest" description="Disordered" evidence="1">
    <location>
        <begin position="46"/>
        <end position="82"/>
    </location>
</feature>
<accession>A0ABV4U5Z9</accession>
<feature type="compositionally biased region" description="Basic residues" evidence="1">
    <location>
        <begin position="57"/>
        <end position="68"/>
    </location>
</feature>
<dbReference type="RefSeq" id="WP_425345875.1">
    <property type="nucleotide sequence ID" value="NZ_JBGUBD010000006.1"/>
</dbReference>
<organism evidence="2 3">
    <name type="scientific">Natronomicrosphaera hydrolytica</name>
    <dbReference type="NCBI Taxonomy" id="3242702"/>
    <lineage>
        <taxon>Bacteria</taxon>
        <taxon>Pseudomonadati</taxon>
        <taxon>Planctomycetota</taxon>
        <taxon>Phycisphaerae</taxon>
        <taxon>Phycisphaerales</taxon>
        <taxon>Phycisphaeraceae</taxon>
        <taxon>Natronomicrosphaera</taxon>
    </lineage>
</organism>